<accession>A0AAP0RV08</accession>
<dbReference type="SUPFAM" id="SSF81383">
    <property type="entry name" value="F-box domain"/>
    <property type="match status" value="1"/>
</dbReference>
<dbReference type="Gene3D" id="1.20.1280.50">
    <property type="match status" value="1"/>
</dbReference>
<dbReference type="PANTHER" id="PTHR33736:SF12">
    <property type="entry name" value="F-BOX DOMAIN-CONTAINING PROTEIN"/>
    <property type="match status" value="1"/>
</dbReference>
<dbReference type="InterPro" id="IPR036047">
    <property type="entry name" value="F-box-like_dom_sf"/>
</dbReference>
<keyword evidence="2" id="KW-1185">Reference proteome</keyword>
<evidence type="ECO:0000313" key="2">
    <source>
        <dbReference type="Proteomes" id="UP001415857"/>
    </source>
</evidence>
<gene>
    <name evidence="1" type="ORF">L1049_005233</name>
</gene>
<sequence length="374" mass="42770">MATSVAQVESMASLNSDIFYDILRRLDGPTLASAACACAAFCSISKEERLWENVCSSLWPSTNREDVKDLISSIGGFRKFYADCFPLIVNKEVPEFQWNDYLEYPEEWTEADYYGDMDDFESISPSDFVSIVDIRYKDKTICSKVLWGIPNANDFNGWFYNCPFRIDLLTYSRDDDHEDEVSLSVSDGLPPITSMERERKDGKLWQELRDGIRLSWIVVNKKIKQAANFASWSPLGGQRHWPTDKDFVIRFGSVLPAKDILPCQVVECILIMKFKVIHTEGDGVQTSLKLTELSLQLEDMEGAYVNGRNSLLILKEALSCCRSKNYSEVLESCHLYSKVQSELKEEKMRNESRLDRLCILSGIAAFATFCYYVM</sequence>
<evidence type="ECO:0008006" key="3">
    <source>
        <dbReference type="Google" id="ProtNLM"/>
    </source>
</evidence>
<protein>
    <recommendedName>
        <fullName evidence="3">F-box protein</fullName>
    </recommendedName>
</protein>
<dbReference type="AlphaFoldDB" id="A0AAP0RV08"/>
<organism evidence="1 2">
    <name type="scientific">Liquidambar formosana</name>
    <name type="common">Formosan gum</name>
    <dbReference type="NCBI Taxonomy" id="63359"/>
    <lineage>
        <taxon>Eukaryota</taxon>
        <taxon>Viridiplantae</taxon>
        <taxon>Streptophyta</taxon>
        <taxon>Embryophyta</taxon>
        <taxon>Tracheophyta</taxon>
        <taxon>Spermatophyta</taxon>
        <taxon>Magnoliopsida</taxon>
        <taxon>eudicotyledons</taxon>
        <taxon>Gunneridae</taxon>
        <taxon>Pentapetalae</taxon>
        <taxon>Saxifragales</taxon>
        <taxon>Altingiaceae</taxon>
        <taxon>Liquidambar</taxon>
    </lineage>
</organism>
<proteinExistence type="predicted"/>
<dbReference type="InterPro" id="IPR045283">
    <property type="entry name" value="AT3G44326-like"/>
</dbReference>
<comment type="caution">
    <text evidence="1">The sequence shown here is derived from an EMBL/GenBank/DDBJ whole genome shotgun (WGS) entry which is preliminary data.</text>
</comment>
<evidence type="ECO:0000313" key="1">
    <source>
        <dbReference type="EMBL" id="KAK9282319.1"/>
    </source>
</evidence>
<dbReference type="PANTHER" id="PTHR33736">
    <property type="entry name" value="F-BOX PROTEIN-RELATED"/>
    <property type="match status" value="1"/>
</dbReference>
<dbReference type="EMBL" id="JBBPBK010000007">
    <property type="protein sequence ID" value="KAK9282319.1"/>
    <property type="molecule type" value="Genomic_DNA"/>
</dbReference>
<name>A0AAP0RV08_LIQFO</name>
<dbReference type="Proteomes" id="UP001415857">
    <property type="component" value="Unassembled WGS sequence"/>
</dbReference>
<reference evidence="1 2" key="1">
    <citation type="journal article" date="2024" name="Plant J.">
        <title>Genome sequences and population genomics reveal climatic adaptation and genomic divergence between two closely related sweetgum species.</title>
        <authorList>
            <person name="Xu W.Q."/>
            <person name="Ren C.Q."/>
            <person name="Zhang X.Y."/>
            <person name="Comes H.P."/>
            <person name="Liu X.H."/>
            <person name="Li Y.G."/>
            <person name="Kettle C.J."/>
            <person name="Jalonen R."/>
            <person name="Gaisberger H."/>
            <person name="Ma Y.Z."/>
            <person name="Qiu Y.X."/>
        </authorList>
    </citation>
    <scope>NUCLEOTIDE SEQUENCE [LARGE SCALE GENOMIC DNA]</scope>
    <source>
        <strain evidence="1">Hangzhou</strain>
    </source>
</reference>